<dbReference type="EMBL" id="WOGT01000004">
    <property type="protein sequence ID" value="MUN55185.1"/>
    <property type="molecule type" value="Genomic_DNA"/>
</dbReference>
<dbReference type="InterPro" id="IPR018485">
    <property type="entry name" value="FGGY_C"/>
</dbReference>
<keyword evidence="6 8" id="KW-0067">ATP-binding</keyword>
<dbReference type="EC" id="2.7.1.17" evidence="8 9"/>
<dbReference type="PANTHER" id="PTHR43095:SF5">
    <property type="entry name" value="XYLULOSE KINASE"/>
    <property type="match status" value="1"/>
</dbReference>
<dbReference type="InterPro" id="IPR018484">
    <property type="entry name" value="FGGY_N"/>
</dbReference>
<dbReference type="RefSeq" id="WP_129314567.1">
    <property type="nucleotide sequence ID" value="NZ_JBFCQO010000002.1"/>
</dbReference>
<dbReference type="InterPro" id="IPR018483">
    <property type="entry name" value="Carb_kinase_FGGY_CS"/>
</dbReference>
<dbReference type="InterPro" id="IPR000577">
    <property type="entry name" value="Carb_kinase_FGGY"/>
</dbReference>
<keyword evidence="4 8" id="KW-0547">Nucleotide-binding</keyword>
<dbReference type="CDD" id="cd07809">
    <property type="entry name" value="ASKHA_NBD_FGGY_BaXK-like"/>
    <property type="match status" value="1"/>
</dbReference>
<evidence type="ECO:0000256" key="5">
    <source>
        <dbReference type="ARBA" id="ARBA00022777"/>
    </source>
</evidence>
<evidence type="ECO:0000256" key="8">
    <source>
        <dbReference type="HAMAP-Rule" id="MF_02220"/>
    </source>
</evidence>
<comment type="caution">
    <text evidence="12">The sequence shown here is derived from an EMBL/GenBank/DDBJ whole genome shotgun (WGS) entry which is preliminary data.</text>
</comment>
<feature type="site" description="Important for activity" evidence="8">
    <location>
        <position position="9"/>
    </location>
</feature>
<keyword evidence="3 8" id="KW-0808">Transferase</keyword>
<dbReference type="Gene3D" id="3.30.420.40">
    <property type="match status" value="2"/>
</dbReference>
<organism evidence="12 13">
    <name type="scientific">Rothia koreensis</name>
    <dbReference type="NCBI Taxonomy" id="592378"/>
    <lineage>
        <taxon>Bacteria</taxon>
        <taxon>Bacillati</taxon>
        <taxon>Actinomycetota</taxon>
        <taxon>Actinomycetes</taxon>
        <taxon>Micrococcales</taxon>
        <taxon>Micrococcaceae</taxon>
        <taxon>Rothia</taxon>
    </lineage>
</organism>
<evidence type="ECO:0000256" key="9">
    <source>
        <dbReference type="RuleBase" id="RU364073"/>
    </source>
</evidence>
<dbReference type="Proteomes" id="UP000462152">
    <property type="component" value="Unassembled WGS sequence"/>
</dbReference>
<evidence type="ECO:0000313" key="13">
    <source>
        <dbReference type="Proteomes" id="UP000462152"/>
    </source>
</evidence>
<evidence type="ECO:0000256" key="7">
    <source>
        <dbReference type="ARBA" id="ARBA00023277"/>
    </source>
</evidence>
<dbReference type="HAMAP" id="MF_02220">
    <property type="entry name" value="XylB"/>
    <property type="match status" value="1"/>
</dbReference>
<dbReference type="GO" id="GO:0042732">
    <property type="term" value="P:D-xylose metabolic process"/>
    <property type="evidence" value="ECO:0007669"/>
    <property type="project" value="UniProtKB-KW"/>
</dbReference>
<dbReference type="NCBIfam" id="TIGR01312">
    <property type="entry name" value="XylB"/>
    <property type="match status" value="1"/>
</dbReference>
<dbReference type="PANTHER" id="PTHR43095">
    <property type="entry name" value="SUGAR KINASE"/>
    <property type="match status" value="1"/>
</dbReference>
<dbReference type="Pfam" id="PF02782">
    <property type="entry name" value="FGGY_C"/>
    <property type="match status" value="1"/>
</dbReference>
<feature type="domain" description="Carbohydrate kinase FGGY N-terminal" evidence="10">
    <location>
        <begin position="4"/>
        <end position="215"/>
    </location>
</feature>
<evidence type="ECO:0000256" key="3">
    <source>
        <dbReference type="ARBA" id="ARBA00022679"/>
    </source>
</evidence>
<evidence type="ECO:0000313" key="12">
    <source>
        <dbReference type="EMBL" id="MUN55185.1"/>
    </source>
</evidence>
<dbReference type="AlphaFoldDB" id="A0A7K1LJ19"/>
<evidence type="ECO:0000256" key="6">
    <source>
        <dbReference type="ARBA" id="ARBA00022840"/>
    </source>
</evidence>
<dbReference type="PROSITE" id="PS00933">
    <property type="entry name" value="FGGY_KINASES_1"/>
    <property type="match status" value="1"/>
</dbReference>
<keyword evidence="13" id="KW-1185">Reference proteome</keyword>
<comment type="similarity">
    <text evidence="1 8 9">Belongs to the FGGY kinase family.</text>
</comment>
<dbReference type="PIRSF" id="PIRSF000538">
    <property type="entry name" value="GlpK"/>
    <property type="match status" value="1"/>
</dbReference>
<proteinExistence type="inferred from homology"/>
<dbReference type="GO" id="GO:0005524">
    <property type="term" value="F:ATP binding"/>
    <property type="evidence" value="ECO:0007669"/>
    <property type="project" value="UniProtKB-UniRule"/>
</dbReference>
<comment type="function">
    <text evidence="8">Catalyzes the phosphorylation of D-xylulose to D-xylulose 5-phosphate.</text>
</comment>
<evidence type="ECO:0000259" key="11">
    <source>
        <dbReference type="Pfam" id="PF02782"/>
    </source>
</evidence>
<keyword evidence="2 8" id="KW-0859">Xylose metabolism</keyword>
<dbReference type="GO" id="GO:0004856">
    <property type="term" value="F:D-xylulokinase activity"/>
    <property type="evidence" value="ECO:0007669"/>
    <property type="project" value="UniProtKB-UniRule"/>
</dbReference>
<evidence type="ECO:0000259" key="10">
    <source>
        <dbReference type="Pfam" id="PF00370"/>
    </source>
</evidence>
<keyword evidence="7 8" id="KW-0119">Carbohydrate metabolism</keyword>
<keyword evidence="5 8" id="KW-0418">Kinase</keyword>
<dbReference type="InterPro" id="IPR006000">
    <property type="entry name" value="Xylulokinase"/>
</dbReference>
<gene>
    <name evidence="8 9 12" type="primary">xylB</name>
    <name evidence="12" type="ORF">GMA10_08165</name>
</gene>
<dbReference type="InterPro" id="IPR050406">
    <property type="entry name" value="FGGY_Carb_Kinase"/>
</dbReference>
<dbReference type="Pfam" id="PF00370">
    <property type="entry name" value="FGGY_N"/>
    <property type="match status" value="1"/>
</dbReference>
<sequence>MSTYVVGVDSSTQSCKAVLVDAATGEVVEERRAAHPAGTEVDPTEWVAALRTVTEDLLPRASAVAVGGQQHGMVLLDENDDVIRPALLWNDTRSAPQAEELLEWLGGPAEAARRIGSVPVASYTATKVRWVRENEPRNAERIHRIALPHDYLTWTLNTSGDLWTDHGEASGTAYYDPESKQWLRDVAEWAAGHAVELPRLASPNQAVGQTSTGALIAPGTGDNAAAALGLGMGPGDVSMSIGTSGVVAVVSDVPSQDPTGSISGFADASGRYLPLATTLNGAQVFDKAADLLGVSHEELSDMALSVEPGAGGSVFVPYLAGERTPNLPEARGQFLDIGADFSRETMARAMIEGLACSMAESLRKVEQQTGTRAQRVLLIGGGAQSRAFQQILSGVIGGPVLLPETREFVALGAARQAAWALSGASEPPRWEAADTVEITSDPTPWLLDRYVECRDRIYPETA</sequence>
<dbReference type="OrthoDB" id="9782710at2"/>
<feature type="active site" description="Proton acceptor" evidence="8">
    <location>
        <position position="222"/>
    </location>
</feature>
<protein>
    <recommendedName>
        <fullName evidence="8 9">Xylulose kinase</fullName>
        <shortName evidence="8 9">Xylulokinase</shortName>
        <ecNumber evidence="8 9">2.7.1.17</ecNumber>
    </recommendedName>
</protein>
<dbReference type="SUPFAM" id="SSF53067">
    <property type="entry name" value="Actin-like ATPase domain"/>
    <property type="match status" value="2"/>
</dbReference>
<dbReference type="GO" id="GO:0005998">
    <property type="term" value="P:xylulose catabolic process"/>
    <property type="evidence" value="ECO:0007669"/>
    <property type="project" value="UniProtKB-UniRule"/>
</dbReference>
<evidence type="ECO:0000256" key="1">
    <source>
        <dbReference type="ARBA" id="ARBA00009156"/>
    </source>
</evidence>
<name>A0A7K1LJ19_9MICC</name>
<dbReference type="InterPro" id="IPR043129">
    <property type="entry name" value="ATPase_NBD"/>
</dbReference>
<feature type="binding site" evidence="8">
    <location>
        <begin position="70"/>
        <end position="71"/>
    </location>
    <ligand>
        <name>substrate</name>
    </ligand>
</feature>
<accession>A0A7K1LJ19</accession>
<evidence type="ECO:0000256" key="4">
    <source>
        <dbReference type="ARBA" id="ARBA00022741"/>
    </source>
</evidence>
<evidence type="ECO:0000256" key="2">
    <source>
        <dbReference type="ARBA" id="ARBA00022629"/>
    </source>
</evidence>
<reference evidence="12 13" key="1">
    <citation type="submission" date="2019-12" db="EMBL/GenBank/DDBJ databases">
        <authorList>
            <person name="Li J."/>
            <person name="Shi Y."/>
            <person name="Xu G."/>
            <person name="Xiao D."/>
            <person name="Ran X."/>
        </authorList>
    </citation>
    <scope>NUCLEOTIDE SEQUENCE [LARGE SCALE GENOMIC DNA]</scope>
    <source>
        <strain evidence="12 13">JCM 15915</strain>
    </source>
</reference>
<feature type="domain" description="Carbohydrate kinase FGGY C-terminal" evidence="11">
    <location>
        <begin position="238"/>
        <end position="421"/>
    </location>
</feature>
<comment type="catalytic activity">
    <reaction evidence="8 9">
        <text>D-xylulose + ATP = D-xylulose 5-phosphate + ADP + H(+)</text>
        <dbReference type="Rhea" id="RHEA:10964"/>
        <dbReference type="ChEBI" id="CHEBI:15378"/>
        <dbReference type="ChEBI" id="CHEBI:17140"/>
        <dbReference type="ChEBI" id="CHEBI:30616"/>
        <dbReference type="ChEBI" id="CHEBI:57737"/>
        <dbReference type="ChEBI" id="CHEBI:456216"/>
        <dbReference type="EC" id="2.7.1.17"/>
    </reaction>
</comment>